<dbReference type="PANTHER" id="PTHR21310">
    <property type="entry name" value="AMINOGLYCOSIDE PHOSPHOTRANSFERASE-RELATED-RELATED"/>
    <property type="match status" value="1"/>
</dbReference>
<name>A0ABR3VHD5_HUMIN</name>
<dbReference type="InterPro" id="IPR011009">
    <property type="entry name" value="Kinase-like_dom_sf"/>
</dbReference>
<dbReference type="Pfam" id="PF01636">
    <property type="entry name" value="APH"/>
    <property type="match status" value="1"/>
</dbReference>
<organism evidence="2 3">
    <name type="scientific">Humicola insolens</name>
    <name type="common">Soft-rot fungus</name>
    <dbReference type="NCBI Taxonomy" id="85995"/>
    <lineage>
        <taxon>Eukaryota</taxon>
        <taxon>Fungi</taxon>
        <taxon>Dikarya</taxon>
        <taxon>Ascomycota</taxon>
        <taxon>Pezizomycotina</taxon>
        <taxon>Sordariomycetes</taxon>
        <taxon>Sordariomycetidae</taxon>
        <taxon>Sordariales</taxon>
        <taxon>Chaetomiaceae</taxon>
        <taxon>Mycothermus</taxon>
    </lineage>
</organism>
<evidence type="ECO:0000259" key="1">
    <source>
        <dbReference type="Pfam" id="PF01636"/>
    </source>
</evidence>
<gene>
    <name evidence="2" type="ORF">VTJ49DRAFT_7295</name>
</gene>
<dbReference type="Gene3D" id="3.90.1200.10">
    <property type="match status" value="1"/>
</dbReference>
<keyword evidence="3" id="KW-1185">Reference proteome</keyword>
<dbReference type="InterPro" id="IPR051678">
    <property type="entry name" value="AGP_Transferase"/>
</dbReference>
<protein>
    <recommendedName>
        <fullName evidence="1">Aminoglycoside phosphotransferase domain-containing protein</fullName>
    </recommendedName>
</protein>
<evidence type="ECO:0000313" key="3">
    <source>
        <dbReference type="Proteomes" id="UP001583172"/>
    </source>
</evidence>
<dbReference type="SUPFAM" id="SSF56112">
    <property type="entry name" value="Protein kinase-like (PK-like)"/>
    <property type="match status" value="1"/>
</dbReference>
<sequence length="315" mass="36345">MAIAAPTLPYFCDPELLPGPLPTQEEILSSTHVVPTNGPEDWARAVIVRDTFFVKYGQKWAVHENEGHALLLLHRHFPPPNALPVPRLYAMYRDEKSDRLFIVMERMPGDSLQSVWESMKEIDKLDITAQLRELFTRIRQGIPSPGVFGSVTGGPLGHRFFWAPRPDPVVNGPFREERDFNRAMAISSRRRWGDDGQRPWASEFLERHLPDALVGHEIVFTHGDIQRKNILVAKRDGQPPEGSEDKGGENLKGRWEVTAIVDWEEAGFYPSYWEYAAMFMYLQWVDDWPEKYERIIDPCPLEAGMMLFVRQILDY</sequence>
<comment type="caution">
    <text evidence="2">The sequence shown here is derived from an EMBL/GenBank/DDBJ whole genome shotgun (WGS) entry which is preliminary data.</text>
</comment>
<accession>A0ABR3VHD5</accession>
<dbReference type="CDD" id="cd05120">
    <property type="entry name" value="APH_ChoK_like"/>
    <property type="match status" value="1"/>
</dbReference>
<reference evidence="2 3" key="1">
    <citation type="journal article" date="2024" name="Commun. Biol.">
        <title>Comparative genomic analysis of thermophilic fungi reveals convergent evolutionary adaptations and gene losses.</title>
        <authorList>
            <person name="Steindorff A.S."/>
            <person name="Aguilar-Pontes M.V."/>
            <person name="Robinson A.J."/>
            <person name="Andreopoulos B."/>
            <person name="LaButti K."/>
            <person name="Kuo A."/>
            <person name="Mondo S."/>
            <person name="Riley R."/>
            <person name="Otillar R."/>
            <person name="Haridas S."/>
            <person name="Lipzen A."/>
            <person name="Grimwood J."/>
            <person name="Schmutz J."/>
            <person name="Clum A."/>
            <person name="Reid I.D."/>
            <person name="Moisan M.C."/>
            <person name="Butler G."/>
            <person name="Nguyen T.T.M."/>
            <person name="Dewar K."/>
            <person name="Conant G."/>
            <person name="Drula E."/>
            <person name="Henrissat B."/>
            <person name="Hansel C."/>
            <person name="Singer S."/>
            <person name="Hutchinson M.I."/>
            <person name="de Vries R.P."/>
            <person name="Natvig D.O."/>
            <person name="Powell A.J."/>
            <person name="Tsang A."/>
            <person name="Grigoriev I.V."/>
        </authorList>
    </citation>
    <scope>NUCLEOTIDE SEQUENCE [LARGE SCALE GENOMIC DNA]</scope>
    <source>
        <strain evidence="2 3">CBS 620.91</strain>
    </source>
</reference>
<evidence type="ECO:0000313" key="2">
    <source>
        <dbReference type="EMBL" id="KAL1841227.1"/>
    </source>
</evidence>
<proteinExistence type="predicted"/>
<dbReference type="InterPro" id="IPR002575">
    <property type="entry name" value="Aminoglycoside_PTrfase"/>
</dbReference>
<dbReference type="Proteomes" id="UP001583172">
    <property type="component" value="Unassembled WGS sequence"/>
</dbReference>
<feature type="domain" description="Aminoglycoside phosphotransferase" evidence="1">
    <location>
        <begin position="64"/>
        <end position="237"/>
    </location>
</feature>
<dbReference type="EMBL" id="JAZGSY010000082">
    <property type="protein sequence ID" value="KAL1841227.1"/>
    <property type="molecule type" value="Genomic_DNA"/>
</dbReference>
<dbReference type="PANTHER" id="PTHR21310:SF48">
    <property type="entry name" value="AMINOGLYCOSIDE PHOSPHOTRANSFERASE DOMAIN-CONTAINING PROTEIN"/>
    <property type="match status" value="1"/>
</dbReference>